<protein>
    <submittedName>
        <fullName evidence="1">Uncharacterized protein</fullName>
    </submittedName>
</protein>
<reference evidence="1 2" key="1">
    <citation type="submission" date="2018-09" db="EMBL/GenBank/DDBJ databases">
        <title>Altererythrobacter spongiae sp. nov., isolated from a marine sponge.</title>
        <authorList>
            <person name="Zhuang L."/>
            <person name="Luo L."/>
        </authorList>
    </citation>
    <scope>NUCLEOTIDE SEQUENCE [LARGE SCALE GENOMIC DNA]</scope>
    <source>
        <strain evidence="1 2">HN-Y73</strain>
    </source>
</reference>
<accession>A0A420EMC9</accession>
<dbReference type="EMBL" id="RAPF01000003">
    <property type="protein sequence ID" value="RKF21776.1"/>
    <property type="molecule type" value="Genomic_DNA"/>
</dbReference>
<dbReference type="RefSeq" id="WP_120324185.1">
    <property type="nucleotide sequence ID" value="NZ_RAPF01000003.1"/>
</dbReference>
<proteinExistence type="predicted"/>
<dbReference type="Proteomes" id="UP000284395">
    <property type="component" value="Unassembled WGS sequence"/>
</dbReference>
<gene>
    <name evidence="1" type="ORF">D6851_07065</name>
</gene>
<organism evidence="1 2">
    <name type="scientific">Altericroceibacterium spongiae</name>
    <dbReference type="NCBI Taxonomy" id="2320269"/>
    <lineage>
        <taxon>Bacteria</taxon>
        <taxon>Pseudomonadati</taxon>
        <taxon>Pseudomonadota</taxon>
        <taxon>Alphaproteobacteria</taxon>
        <taxon>Sphingomonadales</taxon>
        <taxon>Erythrobacteraceae</taxon>
        <taxon>Altericroceibacterium</taxon>
    </lineage>
</organism>
<comment type="caution">
    <text evidence="1">The sequence shown here is derived from an EMBL/GenBank/DDBJ whole genome shotgun (WGS) entry which is preliminary data.</text>
</comment>
<keyword evidence="2" id="KW-1185">Reference proteome</keyword>
<dbReference type="OrthoDB" id="4504900at2"/>
<name>A0A420EMC9_9SPHN</name>
<evidence type="ECO:0000313" key="1">
    <source>
        <dbReference type="EMBL" id="RKF21776.1"/>
    </source>
</evidence>
<evidence type="ECO:0000313" key="2">
    <source>
        <dbReference type="Proteomes" id="UP000284395"/>
    </source>
</evidence>
<sequence>MLEVIPAQDLCIQIDYCNEMVHIGGTGAKIYPWVRDAPYEELFKLYTSPDYILGHLKGLPEEVTIGFHICCGTKPSYPVHPLDTIRFPVDLANAIQKSSGGLIDYFHLPAMENSDEDYFAPLTDLDIGKAKIFIGLECNDGIEKMDKRMADAHRFLPDFGVAHYCGYYWNEEIMPELLTTLVEGADHLENGQV</sequence>
<dbReference type="AlphaFoldDB" id="A0A420EMC9"/>